<accession>A0A932MMG1</accession>
<name>A0A932MMG1_UNCTE</name>
<dbReference type="Gene3D" id="3.40.50.300">
    <property type="entry name" value="P-loop containing nucleotide triphosphate hydrolases"/>
    <property type="match status" value="1"/>
</dbReference>
<dbReference type="SUPFAM" id="SSF52540">
    <property type="entry name" value="P-loop containing nucleoside triphosphate hydrolases"/>
    <property type="match status" value="1"/>
</dbReference>
<reference evidence="5" key="1">
    <citation type="submission" date="2020-07" db="EMBL/GenBank/DDBJ databases">
        <title>Huge and variable diversity of episymbiotic CPR bacteria and DPANN archaea in groundwater ecosystems.</title>
        <authorList>
            <person name="He C.Y."/>
            <person name="Keren R."/>
            <person name="Whittaker M."/>
            <person name="Farag I.F."/>
            <person name="Doudna J."/>
            <person name="Cate J.H.D."/>
            <person name="Banfield J.F."/>
        </authorList>
    </citation>
    <scope>NUCLEOTIDE SEQUENCE</scope>
    <source>
        <strain evidence="5">NC_groundwater_763_Ag_S-0.2um_68_21</strain>
    </source>
</reference>
<comment type="caution">
    <text evidence="5">The sequence shown here is derived from an EMBL/GenBank/DDBJ whole genome shotgun (WGS) entry which is preliminary data.</text>
</comment>
<evidence type="ECO:0000259" key="4">
    <source>
        <dbReference type="SMART" id="SM00382"/>
    </source>
</evidence>
<dbReference type="InterPro" id="IPR050764">
    <property type="entry name" value="CbbQ/NirQ/NorQ/GpvN"/>
</dbReference>
<proteinExistence type="inferred from homology"/>
<dbReference type="GO" id="GO:0016887">
    <property type="term" value="F:ATP hydrolysis activity"/>
    <property type="evidence" value="ECO:0007669"/>
    <property type="project" value="InterPro"/>
</dbReference>
<dbReference type="InterPro" id="IPR011704">
    <property type="entry name" value="ATPase_dyneun-rel_AAA"/>
</dbReference>
<sequence>MSVGILTETVENGTYRVGRSAIPINPHKDNPFLPAPQFYLPAGDSLERIAWAVGQNLPVLLIGETGVGKTLAVRHLAHVTNNGFRRVNLNGMTTVDEFVGKLMINERGTYWVNGILIEAMEAGDWLLIDEINACLPEIAFCLHSLLDDDRMIVLSEYDGRIVHPNPGFRLFASMNPHEDRRYGGTKPLNEALLDRFPVTIRMEYLPLEVEIKVVMRQSGNEDRALVERMVRVAHDAREAMRNEKIFCTFSTRRLIDWARMAAQFDPMEAAASTVFSKVNPFDAKVLEDIVDNHF</sequence>
<keyword evidence="2" id="KW-0547">Nucleotide-binding</keyword>
<dbReference type="InterPro" id="IPR027417">
    <property type="entry name" value="P-loop_NTPase"/>
</dbReference>
<dbReference type="AlphaFoldDB" id="A0A932MMG1"/>
<dbReference type="EMBL" id="JACPUR010000025">
    <property type="protein sequence ID" value="MBI3128244.1"/>
    <property type="molecule type" value="Genomic_DNA"/>
</dbReference>
<dbReference type="Proteomes" id="UP000782312">
    <property type="component" value="Unassembled WGS sequence"/>
</dbReference>
<comment type="similarity">
    <text evidence="1">Belongs to the CbbQ/NirQ/NorQ/GpvN family.</text>
</comment>
<evidence type="ECO:0000256" key="1">
    <source>
        <dbReference type="ARBA" id="ARBA00009417"/>
    </source>
</evidence>
<organism evidence="5 6">
    <name type="scientific">Tectimicrobiota bacterium</name>
    <dbReference type="NCBI Taxonomy" id="2528274"/>
    <lineage>
        <taxon>Bacteria</taxon>
        <taxon>Pseudomonadati</taxon>
        <taxon>Nitrospinota/Tectimicrobiota group</taxon>
        <taxon>Candidatus Tectimicrobiota</taxon>
    </lineage>
</organism>
<dbReference type="PANTHER" id="PTHR42759">
    <property type="entry name" value="MOXR FAMILY PROTEIN"/>
    <property type="match status" value="1"/>
</dbReference>
<dbReference type="InterPro" id="IPR013615">
    <property type="entry name" value="CbbQ_C"/>
</dbReference>
<evidence type="ECO:0000256" key="2">
    <source>
        <dbReference type="ARBA" id="ARBA00022741"/>
    </source>
</evidence>
<evidence type="ECO:0000256" key="3">
    <source>
        <dbReference type="ARBA" id="ARBA00022840"/>
    </source>
</evidence>
<dbReference type="SMART" id="SM00382">
    <property type="entry name" value="AAA"/>
    <property type="match status" value="1"/>
</dbReference>
<keyword evidence="3" id="KW-0067">ATP-binding</keyword>
<dbReference type="Pfam" id="PF08406">
    <property type="entry name" value="CbbQ_C"/>
    <property type="match status" value="1"/>
</dbReference>
<dbReference type="Pfam" id="PF07728">
    <property type="entry name" value="AAA_5"/>
    <property type="match status" value="1"/>
</dbReference>
<gene>
    <name evidence="5" type="ORF">HYZ11_11615</name>
</gene>
<protein>
    <submittedName>
        <fullName evidence="5">MoxR family ATPase</fullName>
    </submittedName>
</protein>
<evidence type="ECO:0000313" key="5">
    <source>
        <dbReference type="EMBL" id="MBI3128244.1"/>
    </source>
</evidence>
<feature type="domain" description="AAA+ ATPase" evidence="4">
    <location>
        <begin position="55"/>
        <end position="208"/>
    </location>
</feature>
<dbReference type="CDD" id="cd00009">
    <property type="entry name" value="AAA"/>
    <property type="match status" value="1"/>
</dbReference>
<dbReference type="InterPro" id="IPR003593">
    <property type="entry name" value="AAA+_ATPase"/>
</dbReference>
<dbReference type="PANTHER" id="PTHR42759:SF1">
    <property type="entry name" value="MAGNESIUM-CHELATASE SUBUNIT CHLD"/>
    <property type="match status" value="1"/>
</dbReference>
<dbReference type="GO" id="GO:0005524">
    <property type="term" value="F:ATP binding"/>
    <property type="evidence" value="ECO:0007669"/>
    <property type="project" value="UniProtKB-KW"/>
</dbReference>
<evidence type="ECO:0000313" key="6">
    <source>
        <dbReference type="Proteomes" id="UP000782312"/>
    </source>
</evidence>